<feature type="domain" description="RING-type" evidence="3">
    <location>
        <begin position="100"/>
        <end position="142"/>
    </location>
</feature>
<keyword evidence="2" id="KW-1133">Transmembrane helix</keyword>
<keyword evidence="2" id="KW-0812">Transmembrane</keyword>
<dbReference type="Proteomes" id="UP001168877">
    <property type="component" value="Unassembled WGS sequence"/>
</dbReference>
<dbReference type="GO" id="GO:0008270">
    <property type="term" value="F:zinc ion binding"/>
    <property type="evidence" value="ECO:0007669"/>
    <property type="project" value="UniProtKB-KW"/>
</dbReference>
<dbReference type="GO" id="GO:0016567">
    <property type="term" value="P:protein ubiquitination"/>
    <property type="evidence" value="ECO:0007669"/>
    <property type="project" value="InterPro"/>
</dbReference>
<feature type="transmembrane region" description="Helical" evidence="2">
    <location>
        <begin position="20"/>
        <end position="40"/>
    </location>
</feature>
<proteinExistence type="predicted"/>
<dbReference type="PANTHER" id="PTHR46592">
    <property type="entry name" value="RING-H2 FINGER PROTEIN ATL67"/>
    <property type="match status" value="1"/>
</dbReference>
<dbReference type="EMBL" id="JAUESC010000380">
    <property type="protein sequence ID" value="KAK0592809.1"/>
    <property type="molecule type" value="Genomic_DNA"/>
</dbReference>
<gene>
    <name evidence="4" type="ORF">LWI29_025789</name>
</gene>
<dbReference type="PROSITE" id="PS50089">
    <property type="entry name" value="ZF_RING_2"/>
    <property type="match status" value="1"/>
</dbReference>
<keyword evidence="1" id="KW-0479">Metal-binding</keyword>
<name>A0AA39VNY1_ACESA</name>
<dbReference type="Gene3D" id="3.30.40.10">
    <property type="entry name" value="Zinc/RING finger domain, C3HC4 (zinc finger)"/>
    <property type="match status" value="1"/>
</dbReference>
<dbReference type="PANTHER" id="PTHR46592:SF14">
    <property type="entry name" value="RING-TYPE DOMAIN-CONTAINING PROTEIN"/>
    <property type="match status" value="1"/>
</dbReference>
<dbReference type="SUPFAM" id="SSF57850">
    <property type="entry name" value="RING/U-box"/>
    <property type="match status" value="1"/>
</dbReference>
<dbReference type="AlphaFoldDB" id="A0AA39VNY1"/>
<evidence type="ECO:0000256" key="2">
    <source>
        <dbReference type="SAM" id="Phobius"/>
    </source>
</evidence>
<dbReference type="Pfam" id="PF13639">
    <property type="entry name" value="zf-RING_2"/>
    <property type="match status" value="1"/>
</dbReference>
<dbReference type="InterPro" id="IPR044289">
    <property type="entry name" value="ATL67-70"/>
</dbReference>
<reference evidence="4" key="1">
    <citation type="journal article" date="2022" name="Plant J.">
        <title>Strategies of tolerance reflected in two North American maple genomes.</title>
        <authorList>
            <person name="McEvoy S.L."/>
            <person name="Sezen U.U."/>
            <person name="Trouern-Trend A."/>
            <person name="McMahon S.M."/>
            <person name="Schaberg P.G."/>
            <person name="Yang J."/>
            <person name="Wegrzyn J.L."/>
            <person name="Swenson N.G."/>
        </authorList>
    </citation>
    <scope>NUCLEOTIDE SEQUENCE</scope>
    <source>
        <strain evidence="4">NS2018</strain>
    </source>
</reference>
<sequence length="165" mass="17386">MSAADPPFSSTDIGLGNGIAIAVSIIVLISIIMLASYACIRVKANGVICASITGGGDDGGLDVAEPVVFVLGLDGPIIESYPKIVLGESVRLPRPNNGPCSICLCEYKVNDTVRCVPDCNHCFHVDCVDEWLRMCATCPLCRSSPAPTPLPTPLSELVPFAFHAR</sequence>
<keyword evidence="2" id="KW-0472">Membrane</keyword>
<comment type="caution">
    <text evidence="4">The sequence shown here is derived from an EMBL/GenBank/DDBJ whole genome shotgun (WGS) entry which is preliminary data.</text>
</comment>
<keyword evidence="1" id="KW-0862">Zinc</keyword>
<evidence type="ECO:0000313" key="5">
    <source>
        <dbReference type="Proteomes" id="UP001168877"/>
    </source>
</evidence>
<dbReference type="CDD" id="cd16461">
    <property type="entry name" value="RING-H2_EL5-like"/>
    <property type="match status" value="1"/>
</dbReference>
<accession>A0AA39VNY1</accession>
<reference evidence="4" key="2">
    <citation type="submission" date="2023-06" db="EMBL/GenBank/DDBJ databases">
        <authorList>
            <person name="Swenson N.G."/>
            <person name="Wegrzyn J.L."/>
            <person name="Mcevoy S.L."/>
        </authorList>
    </citation>
    <scope>NUCLEOTIDE SEQUENCE</scope>
    <source>
        <strain evidence="4">NS2018</strain>
        <tissue evidence="4">Leaf</tissue>
    </source>
</reference>
<organism evidence="4 5">
    <name type="scientific">Acer saccharum</name>
    <name type="common">Sugar maple</name>
    <dbReference type="NCBI Taxonomy" id="4024"/>
    <lineage>
        <taxon>Eukaryota</taxon>
        <taxon>Viridiplantae</taxon>
        <taxon>Streptophyta</taxon>
        <taxon>Embryophyta</taxon>
        <taxon>Tracheophyta</taxon>
        <taxon>Spermatophyta</taxon>
        <taxon>Magnoliopsida</taxon>
        <taxon>eudicotyledons</taxon>
        <taxon>Gunneridae</taxon>
        <taxon>Pentapetalae</taxon>
        <taxon>rosids</taxon>
        <taxon>malvids</taxon>
        <taxon>Sapindales</taxon>
        <taxon>Sapindaceae</taxon>
        <taxon>Hippocastanoideae</taxon>
        <taxon>Acereae</taxon>
        <taxon>Acer</taxon>
    </lineage>
</organism>
<keyword evidence="1" id="KW-0863">Zinc-finger</keyword>
<evidence type="ECO:0000313" key="4">
    <source>
        <dbReference type="EMBL" id="KAK0592809.1"/>
    </source>
</evidence>
<dbReference type="GO" id="GO:0016740">
    <property type="term" value="F:transferase activity"/>
    <property type="evidence" value="ECO:0007669"/>
    <property type="project" value="InterPro"/>
</dbReference>
<evidence type="ECO:0000259" key="3">
    <source>
        <dbReference type="PROSITE" id="PS50089"/>
    </source>
</evidence>
<dbReference type="InterPro" id="IPR013083">
    <property type="entry name" value="Znf_RING/FYVE/PHD"/>
</dbReference>
<protein>
    <recommendedName>
        <fullName evidence="3">RING-type domain-containing protein</fullName>
    </recommendedName>
</protein>
<evidence type="ECO:0000256" key="1">
    <source>
        <dbReference type="PROSITE-ProRule" id="PRU00175"/>
    </source>
</evidence>
<keyword evidence="5" id="KW-1185">Reference proteome</keyword>
<dbReference type="InterPro" id="IPR001841">
    <property type="entry name" value="Znf_RING"/>
</dbReference>